<sequence length="221" mass="23405">MAMKTGSLTYDELISLIFIASLNDEFRSVATKFGFKKPSSFTLDDIGIMVSEHANTFLAGEDQDSQTFAGASKSSGDIVCQYCSKPNHTADKCFTIAIPKNAQMPAKDTSSSYNSSNGGGSPKKPHSKAKKNTFSVKMGGTSVLAANAASSLLDRSDAWLLGSGANASSCNLRDLFTELQGYSGKIMTMSGDHVDIKGRGIVSISKGCQDIDIDNVGRSSR</sequence>
<dbReference type="Proteomes" id="UP001140096">
    <property type="component" value="Unassembled WGS sequence"/>
</dbReference>
<name>A0ACC1KRW9_9FUNG</name>
<gene>
    <name evidence="1" type="ORF">H4S07_006820</name>
</gene>
<dbReference type="EMBL" id="JANBUP010004371">
    <property type="protein sequence ID" value="KAJ2794214.1"/>
    <property type="molecule type" value="Genomic_DNA"/>
</dbReference>
<reference evidence="1" key="1">
    <citation type="submission" date="2022-07" db="EMBL/GenBank/DDBJ databases">
        <title>Phylogenomic reconstructions and comparative analyses of Kickxellomycotina fungi.</title>
        <authorList>
            <person name="Reynolds N.K."/>
            <person name="Stajich J.E."/>
            <person name="Barry K."/>
            <person name="Grigoriev I.V."/>
            <person name="Crous P."/>
            <person name="Smith M.E."/>
        </authorList>
    </citation>
    <scope>NUCLEOTIDE SEQUENCE</scope>
    <source>
        <strain evidence="1">CBS 102833</strain>
    </source>
</reference>
<proteinExistence type="predicted"/>
<protein>
    <submittedName>
        <fullName evidence="1">Uncharacterized protein</fullName>
    </submittedName>
</protein>
<comment type="caution">
    <text evidence="1">The sequence shown here is derived from an EMBL/GenBank/DDBJ whole genome shotgun (WGS) entry which is preliminary data.</text>
</comment>
<accession>A0ACC1KRW9</accession>
<organism evidence="1 2">
    <name type="scientific">Coemansia furcata</name>
    <dbReference type="NCBI Taxonomy" id="417177"/>
    <lineage>
        <taxon>Eukaryota</taxon>
        <taxon>Fungi</taxon>
        <taxon>Fungi incertae sedis</taxon>
        <taxon>Zoopagomycota</taxon>
        <taxon>Kickxellomycotina</taxon>
        <taxon>Kickxellomycetes</taxon>
        <taxon>Kickxellales</taxon>
        <taxon>Kickxellaceae</taxon>
        <taxon>Coemansia</taxon>
    </lineage>
</organism>
<keyword evidence="2" id="KW-1185">Reference proteome</keyword>
<evidence type="ECO:0000313" key="2">
    <source>
        <dbReference type="Proteomes" id="UP001140096"/>
    </source>
</evidence>
<evidence type="ECO:0000313" key="1">
    <source>
        <dbReference type="EMBL" id="KAJ2794214.1"/>
    </source>
</evidence>